<keyword evidence="3 5" id="KW-1133">Transmembrane helix</keyword>
<accession>A0A1J5J2R4</accession>
<feature type="transmembrane region" description="Helical" evidence="5">
    <location>
        <begin position="146"/>
        <end position="166"/>
    </location>
</feature>
<evidence type="ECO:0000256" key="4">
    <source>
        <dbReference type="ARBA" id="ARBA00023136"/>
    </source>
</evidence>
<evidence type="ECO:0000259" key="6">
    <source>
        <dbReference type="Pfam" id="PF04932"/>
    </source>
</evidence>
<keyword evidence="2 5" id="KW-0812">Transmembrane</keyword>
<dbReference type="GO" id="GO:0016020">
    <property type="term" value="C:membrane"/>
    <property type="evidence" value="ECO:0007669"/>
    <property type="project" value="UniProtKB-SubCell"/>
</dbReference>
<dbReference type="InterPro" id="IPR007016">
    <property type="entry name" value="O-antigen_ligase-rel_domated"/>
</dbReference>
<feature type="transmembrane region" description="Helical" evidence="5">
    <location>
        <begin position="454"/>
        <end position="475"/>
    </location>
</feature>
<feature type="transmembrane region" description="Helical" evidence="5">
    <location>
        <begin position="121"/>
        <end position="140"/>
    </location>
</feature>
<dbReference type="PANTHER" id="PTHR37422">
    <property type="entry name" value="TEICHURONIC ACID BIOSYNTHESIS PROTEIN TUAE"/>
    <property type="match status" value="1"/>
</dbReference>
<feature type="domain" description="O-antigen ligase-related" evidence="6">
    <location>
        <begin position="286"/>
        <end position="434"/>
    </location>
</feature>
<proteinExistence type="predicted"/>
<evidence type="ECO:0000256" key="5">
    <source>
        <dbReference type="SAM" id="Phobius"/>
    </source>
</evidence>
<name>A0A1J5J2R4_9BACT</name>
<dbReference type="Proteomes" id="UP000183245">
    <property type="component" value="Unassembled WGS sequence"/>
</dbReference>
<feature type="transmembrane region" description="Helical" evidence="5">
    <location>
        <begin position="276"/>
        <end position="295"/>
    </location>
</feature>
<dbReference type="STRING" id="1817892.AUK40_00485"/>
<evidence type="ECO:0000256" key="1">
    <source>
        <dbReference type="ARBA" id="ARBA00004141"/>
    </source>
</evidence>
<feature type="transmembrane region" description="Helical" evidence="5">
    <location>
        <begin position="20"/>
        <end position="44"/>
    </location>
</feature>
<dbReference type="Pfam" id="PF04932">
    <property type="entry name" value="Wzy_C"/>
    <property type="match status" value="1"/>
</dbReference>
<reference evidence="7 8" key="1">
    <citation type="journal article" date="2016" name="Environ. Microbiol.">
        <title>Genomic resolution of a cold subsurface aquifer community provides metabolic insights for novel microbes adapted to high CO concentrations.</title>
        <authorList>
            <person name="Probst A.J."/>
            <person name="Castelle C.J."/>
            <person name="Singh A."/>
            <person name="Brown C.T."/>
            <person name="Anantharaman K."/>
            <person name="Sharon I."/>
            <person name="Hug L.A."/>
            <person name="Burstein D."/>
            <person name="Emerson J.B."/>
            <person name="Thomas B.C."/>
            <person name="Banfield J.F."/>
        </authorList>
    </citation>
    <scope>NUCLEOTIDE SEQUENCE [LARGE SCALE GENOMIC DNA]</scope>
    <source>
        <strain evidence="7">CG2_30_54_11</strain>
    </source>
</reference>
<dbReference type="InterPro" id="IPR051533">
    <property type="entry name" value="WaaL-like"/>
</dbReference>
<keyword evidence="4 5" id="KW-0472">Membrane</keyword>
<feature type="transmembrane region" description="Helical" evidence="5">
    <location>
        <begin position="481"/>
        <end position="500"/>
    </location>
</feature>
<dbReference type="AlphaFoldDB" id="A0A1J5J2R4"/>
<feature type="transmembrane region" description="Helical" evidence="5">
    <location>
        <begin position="90"/>
        <end position="109"/>
    </location>
</feature>
<gene>
    <name evidence="7" type="ORF">AUK40_00485</name>
</gene>
<evidence type="ECO:0000256" key="3">
    <source>
        <dbReference type="ARBA" id="ARBA00022989"/>
    </source>
</evidence>
<organism evidence="7 8">
    <name type="scientific">Candidatus Wirthbacteria bacterium CG2_30_54_11</name>
    <dbReference type="NCBI Taxonomy" id="1817892"/>
    <lineage>
        <taxon>Bacteria</taxon>
        <taxon>Candidatus Wirthbacteria</taxon>
    </lineage>
</organism>
<dbReference type="EMBL" id="MNZT01000010">
    <property type="protein sequence ID" value="OIP99719.1"/>
    <property type="molecule type" value="Genomic_DNA"/>
</dbReference>
<feature type="transmembrane region" description="Helical" evidence="5">
    <location>
        <begin position="421"/>
        <end position="442"/>
    </location>
</feature>
<protein>
    <recommendedName>
        <fullName evidence="6">O-antigen ligase-related domain-containing protein</fullName>
    </recommendedName>
</protein>
<comment type="caution">
    <text evidence="7">The sequence shown here is derived from an EMBL/GenBank/DDBJ whole genome shotgun (WGS) entry which is preliminary data.</text>
</comment>
<feature type="transmembrane region" description="Helical" evidence="5">
    <location>
        <begin position="230"/>
        <end position="251"/>
    </location>
</feature>
<evidence type="ECO:0000256" key="2">
    <source>
        <dbReference type="ARBA" id="ARBA00022692"/>
    </source>
</evidence>
<feature type="transmembrane region" description="Helical" evidence="5">
    <location>
        <begin position="178"/>
        <end position="196"/>
    </location>
</feature>
<feature type="transmembrane region" description="Helical" evidence="5">
    <location>
        <begin position="325"/>
        <end position="345"/>
    </location>
</feature>
<dbReference type="PANTHER" id="PTHR37422:SF13">
    <property type="entry name" value="LIPOPOLYSACCHARIDE BIOSYNTHESIS PROTEIN PA4999-RELATED"/>
    <property type="match status" value="1"/>
</dbReference>
<sequence length="512" mass="56792">MIRAHDPQQSKHDPRGLAMPVWYSVAGLLGLVTGVVGVLFPLGLLLGAGAIIGVVLILSILRDPFFGVLCIAFFLPFERVGGMDVGGMSLRIHQVLALITLGSWIFTKLVHGKLRFKANPLFWPLYLYMLVNVLSLTRSFNLRRGFLVLGFTVFVWIVSMMVAEIVDHRDRIVRVVRTLFISATLVSIFGLFQFVGDEIGLSPQLTQIRVGWYDKNVIGLTRLHSTALEPLYFCNYLLVVFPLLISLILNLNEFSSVETLHATSLQVKKEKNRPQIFARPVLIGMAMVMGLAYILTVSRGGYLGLLLSVVVIGFISFKKVFTPRLLILALIALVGVASLSAVTGASSSKLSLEYIQHRATTFIDTMSDWERLETYEAAINAFRVSPYLGFGPGNFGPYVVNITHGTPDNGWGIVNNEPLEMLAEVGLIGFLLFLLAMTIWALRNLAAQIRAQDSLMRALLIGSLASFAGIALQYMTFSTLYIMHVWFMIGFGIALQNYVLSEKTTEHHTERT</sequence>
<evidence type="ECO:0000313" key="7">
    <source>
        <dbReference type="EMBL" id="OIP99719.1"/>
    </source>
</evidence>
<comment type="subcellular location">
    <subcellularLocation>
        <location evidence="1">Membrane</location>
        <topology evidence="1">Multi-pass membrane protein</topology>
    </subcellularLocation>
</comment>
<feature type="transmembrane region" description="Helical" evidence="5">
    <location>
        <begin position="51"/>
        <end position="75"/>
    </location>
</feature>
<feature type="transmembrane region" description="Helical" evidence="5">
    <location>
        <begin position="301"/>
        <end position="318"/>
    </location>
</feature>
<evidence type="ECO:0000313" key="8">
    <source>
        <dbReference type="Proteomes" id="UP000183245"/>
    </source>
</evidence>